<keyword evidence="1" id="KW-0472">Membrane</keyword>
<keyword evidence="1" id="KW-0812">Transmembrane</keyword>
<evidence type="ECO:0000313" key="3">
    <source>
        <dbReference type="Proteomes" id="UP000178515"/>
    </source>
</evidence>
<protein>
    <submittedName>
        <fullName evidence="2">Uncharacterized protein</fullName>
    </submittedName>
</protein>
<dbReference type="AlphaFoldDB" id="A0A1G1Z1D9"/>
<evidence type="ECO:0000256" key="1">
    <source>
        <dbReference type="SAM" id="Phobius"/>
    </source>
</evidence>
<organism evidence="2 3">
    <name type="scientific">Candidatus Colwellbacteria bacterium RIFCSPHIGHO2_12_FULL_44_17</name>
    <dbReference type="NCBI Taxonomy" id="1797689"/>
    <lineage>
        <taxon>Bacteria</taxon>
        <taxon>Candidatus Colwelliibacteriota</taxon>
    </lineage>
</organism>
<reference evidence="2 3" key="1">
    <citation type="journal article" date="2016" name="Nat. Commun.">
        <title>Thousands of microbial genomes shed light on interconnected biogeochemical processes in an aquifer system.</title>
        <authorList>
            <person name="Anantharaman K."/>
            <person name="Brown C.T."/>
            <person name="Hug L.A."/>
            <person name="Sharon I."/>
            <person name="Castelle C.J."/>
            <person name="Probst A.J."/>
            <person name="Thomas B.C."/>
            <person name="Singh A."/>
            <person name="Wilkins M.J."/>
            <person name="Karaoz U."/>
            <person name="Brodie E.L."/>
            <person name="Williams K.H."/>
            <person name="Hubbard S.S."/>
            <person name="Banfield J.F."/>
        </authorList>
    </citation>
    <scope>NUCLEOTIDE SEQUENCE [LARGE SCALE GENOMIC DNA]</scope>
</reference>
<feature type="transmembrane region" description="Helical" evidence="1">
    <location>
        <begin position="20"/>
        <end position="40"/>
    </location>
</feature>
<evidence type="ECO:0000313" key="2">
    <source>
        <dbReference type="EMBL" id="OGY58453.1"/>
    </source>
</evidence>
<accession>A0A1G1Z1D9</accession>
<name>A0A1G1Z1D9_9BACT</name>
<dbReference type="EMBL" id="MHIX01000044">
    <property type="protein sequence ID" value="OGY58453.1"/>
    <property type="molecule type" value="Genomic_DNA"/>
</dbReference>
<dbReference type="STRING" id="1797689.A3F24_00670"/>
<feature type="transmembrane region" description="Helical" evidence="1">
    <location>
        <begin position="52"/>
        <end position="70"/>
    </location>
</feature>
<sequence length="88" mass="10833">MNYWFKPKRFWKWFAFYYPVNLKGWIVTIVLFVFAVLIFCRIDSTSHSVSDTLFSFAPWIIGLMLIYDLLCFRTGEYPSWWRRDIMRN</sequence>
<dbReference type="Proteomes" id="UP000178515">
    <property type="component" value="Unassembled WGS sequence"/>
</dbReference>
<gene>
    <name evidence="2" type="ORF">A3F24_00670</name>
</gene>
<keyword evidence="1" id="KW-1133">Transmembrane helix</keyword>
<proteinExistence type="predicted"/>
<comment type="caution">
    <text evidence="2">The sequence shown here is derived from an EMBL/GenBank/DDBJ whole genome shotgun (WGS) entry which is preliminary data.</text>
</comment>